<feature type="compositionally biased region" description="Basic and acidic residues" evidence="6">
    <location>
        <begin position="17"/>
        <end position="26"/>
    </location>
</feature>
<dbReference type="PANTHER" id="PTHR35534:SF1">
    <property type="entry name" value="LARGE RIBOSOMAL SUBUNIT PROTEIN BL32"/>
    <property type="match status" value="1"/>
</dbReference>
<dbReference type="InterPro" id="IPR044957">
    <property type="entry name" value="Ribosomal_bL32_bact"/>
</dbReference>
<dbReference type="GO" id="GO:0015934">
    <property type="term" value="C:large ribosomal subunit"/>
    <property type="evidence" value="ECO:0007669"/>
    <property type="project" value="InterPro"/>
</dbReference>
<dbReference type="HAMAP" id="MF_00340">
    <property type="entry name" value="Ribosomal_bL32"/>
    <property type="match status" value="1"/>
</dbReference>
<keyword evidence="8" id="KW-1185">Reference proteome</keyword>
<sequence length="61" mass="6928">MAVPKRKTSPSKRGMRRSADAIKAEAYVEDKNSGELRRPHHIDLKTGMYRGRQVMTVKESA</sequence>
<evidence type="ECO:0000313" key="7">
    <source>
        <dbReference type="EMBL" id="PWV98204.1"/>
    </source>
</evidence>
<keyword evidence="2 5" id="KW-0689">Ribosomal protein</keyword>
<keyword evidence="3 5" id="KW-0687">Ribonucleoprotein</keyword>
<protein>
    <recommendedName>
        <fullName evidence="4 5">Large ribosomal subunit protein bL32</fullName>
    </recommendedName>
</protein>
<dbReference type="InterPro" id="IPR011332">
    <property type="entry name" value="Ribosomal_zn-bd"/>
</dbReference>
<feature type="region of interest" description="Disordered" evidence="6">
    <location>
        <begin position="1"/>
        <end position="26"/>
    </location>
</feature>
<evidence type="ECO:0000256" key="1">
    <source>
        <dbReference type="ARBA" id="ARBA00008560"/>
    </source>
</evidence>
<dbReference type="OrthoDB" id="9801927at2"/>
<reference evidence="7 8" key="1">
    <citation type="submission" date="2018-05" db="EMBL/GenBank/DDBJ databases">
        <title>Genomic Encyclopedia of Type Strains, Phase IV (KMG-IV): sequencing the most valuable type-strain genomes for metagenomic binning, comparative biology and taxonomic classification.</title>
        <authorList>
            <person name="Goeker M."/>
        </authorList>
    </citation>
    <scope>NUCLEOTIDE SEQUENCE [LARGE SCALE GENOMIC DNA]</scope>
    <source>
        <strain evidence="7 8">DSM 16791</strain>
    </source>
</reference>
<dbReference type="Proteomes" id="UP000246352">
    <property type="component" value="Unassembled WGS sequence"/>
</dbReference>
<proteinExistence type="inferred from homology"/>
<evidence type="ECO:0000256" key="3">
    <source>
        <dbReference type="ARBA" id="ARBA00023274"/>
    </source>
</evidence>
<accession>A0A317PGN1</accession>
<evidence type="ECO:0000256" key="5">
    <source>
        <dbReference type="HAMAP-Rule" id="MF_00340"/>
    </source>
</evidence>
<dbReference type="Gene3D" id="1.20.5.640">
    <property type="entry name" value="Single helix bin"/>
    <property type="match status" value="1"/>
</dbReference>
<evidence type="ECO:0000256" key="2">
    <source>
        <dbReference type="ARBA" id="ARBA00022980"/>
    </source>
</evidence>
<gene>
    <name evidence="5" type="primary">rpmF</name>
    <name evidence="7" type="ORF">DFR52_105185</name>
</gene>
<dbReference type="GO" id="GO:0003735">
    <property type="term" value="F:structural constituent of ribosome"/>
    <property type="evidence" value="ECO:0007669"/>
    <property type="project" value="InterPro"/>
</dbReference>
<comment type="similarity">
    <text evidence="1 5">Belongs to the bacterial ribosomal protein bL32 family.</text>
</comment>
<comment type="caution">
    <text evidence="7">The sequence shown here is derived from an EMBL/GenBank/DDBJ whole genome shotgun (WGS) entry which is preliminary data.</text>
</comment>
<dbReference type="NCBIfam" id="TIGR01031">
    <property type="entry name" value="rpmF_bact"/>
    <property type="match status" value="1"/>
</dbReference>
<evidence type="ECO:0000256" key="4">
    <source>
        <dbReference type="ARBA" id="ARBA00035178"/>
    </source>
</evidence>
<dbReference type="GO" id="GO:0006412">
    <property type="term" value="P:translation"/>
    <property type="evidence" value="ECO:0007669"/>
    <property type="project" value="UniProtKB-UniRule"/>
</dbReference>
<dbReference type="Pfam" id="PF01783">
    <property type="entry name" value="Ribosomal_L32p"/>
    <property type="match status" value="1"/>
</dbReference>
<evidence type="ECO:0000256" key="6">
    <source>
        <dbReference type="SAM" id="MobiDB-lite"/>
    </source>
</evidence>
<dbReference type="SUPFAM" id="SSF57829">
    <property type="entry name" value="Zn-binding ribosomal proteins"/>
    <property type="match status" value="1"/>
</dbReference>
<name>A0A317PGN1_9HYPH</name>
<organism evidence="7 8">
    <name type="scientific">Hoeflea marina</name>
    <dbReference type="NCBI Taxonomy" id="274592"/>
    <lineage>
        <taxon>Bacteria</taxon>
        <taxon>Pseudomonadati</taxon>
        <taxon>Pseudomonadota</taxon>
        <taxon>Alphaproteobacteria</taxon>
        <taxon>Hyphomicrobiales</taxon>
        <taxon>Rhizobiaceae</taxon>
        <taxon>Hoeflea</taxon>
    </lineage>
</organism>
<dbReference type="PANTHER" id="PTHR35534">
    <property type="entry name" value="50S RIBOSOMAL PROTEIN L32"/>
    <property type="match status" value="1"/>
</dbReference>
<evidence type="ECO:0000313" key="8">
    <source>
        <dbReference type="Proteomes" id="UP000246352"/>
    </source>
</evidence>
<feature type="compositionally biased region" description="Basic residues" evidence="6">
    <location>
        <begin position="1"/>
        <end position="16"/>
    </location>
</feature>
<dbReference type="InterPro" id="IPR002677">
    <property type="entry name" value="Ribosomal_bL32"/>
</dbReference>
<dbReference type="RefSeq" id="WP_110033624.1">
    <property type="nucleotide sequence ID" value="NZ_QGTR01000005.1"/>
</dbReference>
<dbReference type="AlphaFoldDB" id="A0A317PGN1"/>
<dbReference type="EMBL" id="QGTR01000005">
    <property type="protein sequence ID" value="PWV98204.1"/>
    <property type="molecule type" value="Genomic_DNA"/>
</dbReference>